<dbReference type="InParanoid" id="A0A078AHU6"/>
<dbReference type="Proteomes" id="UP000039865">
    <property type="component" value="Unassembled WGS sequence"/>
</dbReference>
<feature type="transmembrane region" description="Helical" evidence="1">
    <location>
        <begin position="95"/>
        <end position="114"/>
    </location>
</feature>
<feature type="transmembrane region" description="Helical" evidence="1">
    <location>
        <begin position="62"/>
        <end position="83"/>
    </location>
</feature>
<reference evidence="2 3" key="1">
    <citation type="submission" date="2014-06" db="EMBL/GenBank/DDBJ databases">
        <authorList>
            <person name="Swart Estienne"/>
        </authorList>
    </citation>
    <scope>NUCLEOTIDE SEQUENCE [LARGE SCALE GENOMIC DNA]</scope>
    <source>
        <strain evidence="2 3">130c</strain>
    </source>
</reference>
<feature type="transmembrane region" description="Helical" evidence="1">
    <location>
        <begin position="160"/>
        <end position="181"/>
    </location>
</feature>
<dbReference type="AlphaFoldDB" id="A0A078AHU6"/>
<feature type="transmembrane region" description="Helical" evidence="1">
    <location>
        <begin position="121"/>
        <end position="140"/>
    </location>
</feature>
<feature type="transmembrane region" description="Helical" evidence="1">
    <location>
        <begin position="193"/>
        <end position="214"/>
    </location>
</feature>
<keyword evidence="1" id="KW-0472">Membrane</keyword>
<keyword evidence="3" id="KW-1185">Reference proteome</keyword>
<dbReference type="OrthoDB" id="322341at2759"/>
<feature type="transmembrane region" description="Helical" evidence="1">
    <location>
        <begin position="252"/>
        <end position="274"/>
    </location>
</feature>
<evidence type="ECO:0000313" key="3">
    <source>
        <dbReference type="Proteomes" id="UP000039865"/>
    </source>
</evidence>
<evidence type="ECO:0000256" key="1">
    <source>
        <dbReference type="SAM" id="Phobius"/>
    </source>
</evidence>
<feature type="transmembrane region" description="Helical" evidence="1">
    <location>
        <begin position="220"/>
        <end position="245"/>
    </location>
</feature>
<protein>
    <submittedName>
        <fullName evidence="2">Uncharacterized protein</fullName>
    </submittedName>
</protein>
<gene>
    <name evidence="2" type="primary">Contig7041.g7535</name>
    <name evidence="2" type="ORF">STYLEM_10483</name>
</gene>
<accession>A0A078AHU6</accession>
<dbReference type="EMBL" id="CCKQ01009977">
    <property type="protein sequence ID" value="CDW81466.1"/>
    <property type="molecule type" value="Genomic_DNA"/>
</dbReference>
<dbReference type="SUPFAM" id="SSF103481">
    <property type="entry name" value="Multidrug resistance efflux transporter EmrE"/>
    <property type="match status" value="2"/>
</dbReference>
<sequence>MVAYLSDDGIKALSNIGLAPYVILVGYRLNQFIRNKRKFGTLVNYGRSNYFDEFQNFKWKNLIPLLGNGLTNLFNLVTITMAFKYAKLANMNQGIVSTLNTLTSVYNLFIFYFGFGERVTIIQFIGMLVMLSCIAFVSISTRQEIPENSPQSYEDLQYNAGISLIYAFLSPLCLSIKHIFVRKYRQQYNSWDVSIDALIFEYQIYILFAVYYFLNESLVWSDLIIGTVGSLFMASGKVLIVLAVANGLAGPAASLASTQILYVTILSIIVSGQGIKTLEVMALVFGFLGATIISSGDFMYKKLFKQNQ</sequence>
<name>A0A078AHU6_STYLE</name>
<proteinExistence type="predicted"/>
<keyword evidence="1" id="KW-1133">Transmembrane helix</keyword>
<keyword evidence="1" id="KW-0812">Transmembrane</keyword>
<feature type="transmembrane region" description="Helical" evidence="1">
    <location>
        <begin position="280"/>
        <end position="300"/>
    </location>
</feature>
<feature type="transmembrane region" description="Helical" evidence="1">
    <location>
        <begin position="12"/>
        <end position="29"/>
    </location>
</feature>
<evidence type="ECO:0000313" key="2">
    <source>
        <dbReference type="EMBL" id="CDW81466.1"/>
    </source>
</evidence>
<dbReference type="InterPro" id="IPR037185">
    <property type="entry name" value="EmrE-like"/>
</dbReference>
<organism evidence="2 3">
    <name type="scientific">Stylonychia lemnae</name>
    <name type="common">Ciliate</name>
    <dbReference type="NCBI Taxonomy" id="5949"/>
    <lineage>
        <taxon>Eukaryota</taxon>
        <taxon>Sar</taxon>
        <taxon>Alveolata</taxon>
        <taxon>Ciliophora</taxon>
        <taxon>Intramacronucleata</taxon>
        <taxon>Spirotrichea</taxon>
        <taxon>Stichotrichia</taxon>
        <taxon>Sporadotrichida</taxon>
        <taxon>Oxytrichidae</taxon>
        <taxon>Stylonychinae</taxon>
        <taxon>Stylonychia</taxon>
    </lineage>
</organism>